<comment type="subcellular location">
    <subcellularLocation>
        <location evidence="1">Cytoplasm</location>
    </subcellularLocation>
</comment>
<comment type="caution">
    <text evidence="7">The sequence shown here is derived from an EMBL/GenBank/DDBJ whole genome shotgun (WGS) entry which is preliminary data.</text>
</comment>
<accession>A7VTZ3</accession>
<dbReference type="InterPro" id="IPR038390">
    <property type="entry name" value="Metal_Tscrpt_repr_sf"/>
</dbReference>
<gene>
    <name evidence="7" type="ORF">CLOLEP_02038</name>
</gene>
<proteinExistence type="predicted"/>
<evidence type="ECO:0000256" key="1">
    <source>
        <dbReference type="ARBA" id="ARBA00004496"/>
    </source>
</evidence>
<evidence type="ECO:0000313" key="8">
    <source>
        <dbReference type="Proteomes" id="UP000003490"/>
    </source>
</evidence>
<dbReference type="eggNOG" id="COG1937">
    <property type="taxonomic scope" value="Bacteria"/>
</dbReference>
<dbReference type="Pfam" id="PF02583">
    <property type="entry name" value="Trns_repr_metal"/>
    <property type="match status" value="1"/>
</dbReference>
<protein>
    <recommendedName>
        <fullName evidence="5">Copper-sensing transcriptional repressor CsoR</fullName>
    </recommendedName>
    <alternativeName>
        <fullName evidence="6">Copper-sensitive operon repressor</fullName>
    </alternativeName>
</protein>
<evidence type="ECO:0000256" key="6">
    <source>
        <dbReference type="ARBA" id="ARBA00041544"/>
    </source>
</evidence>
<evidence type="ECO:0000256" key="4">
    <source>
        <dbReference type="ARBA" id="ARBA00022723"/>
    </source>
</evidence>
<comment type="subunit">
    <text evidence="2">Homodimer.</text>
</comment>
<keyword evidence="4" id="KW-0479">Metal-binding</keyword>
<dbReference type="Gene3D" id="1.20.58.1000">
    <property type="entry name" value="Metal-sensitive repressor, helix protomer"/>
    <property type="match status" value="1"/>
</dbReference>
<evidence type="ECO:0000256" key="3">
    <source>
        <dbReference type="ARBA" id="ARBA00022490"/>
    </source>
</evidence>
<dbReference type="AlphaFoldDB" id="A7VTZ3"/>
<dbReference type="GO" id="GO:0046872">
    <property type="term" value="F:metal ion binding"/>
    <property type="evidence" value="ECO:0007669"/>
    <property type="project" value="UniProtKB-KW"/>
</dbReference>
<dbReference type="EMBL" id="ABCB02000018">
    <property type="protein sequence ID" value="EDO61639.1"/>
    <property type="molecule type" value="Genomic_DNA"/>
</dbReference>
<reference evidence="7 8" key="1">
    <citation type="submission" date="2007-08" db="EMBL/GenBank/DDBJ databases">
        <title>Draft genome sequence of Clostridium leptum (DSM 753).</title>
        <authorList>
            <person name="Sudarsanam P."/>
            <person name="Ley R."/>
            <person name="Guruge J."/>
            <person name="Turnbaugh P.J."/>
            <person name="Mahowald M."/>
            <person name="Liep D."/>
            <person name="Gordon J."/>
        </authorList>
    </citation>
    <scope>NUCLEOTIDE SEQUENCE [LARGE SCALE GENOMIC DNA]</scope>
    <source>
        <strain evidence="7 8">DSM 753</strain>
    </source>
</reference>
<dbReference type="GO" id="GO:0003677">
    <property type="term" value="F:DNA binding"/>
    <property type="evidence" value="ECO:0007669"/>
    <property type="project" value="InterPro"/>
</dbReference>
<dbReference type="Proteomes" id="UP000003490">
    <property type="component" value="Unassembled WGS sequence"/>
</dbReference>
<dbReference type="InterPro" id="IPR003735">
    <property type="entry name" value="Metal_Tscrpt_repr"/>
</dbReference>
<keyword evidence="3" id="KW-0963">Cytoplasm</keyword>
<name>A7VTZ3_9FIRM</name>
<evidence type="ECO:0000256" key="5">
    <source>
        <dbReference type="ARBA" id="ARBA00039938"/>
    </source>
</evidence>
<sequence length="88" mass="10212">MMQADKEKVSALLKTARGQIDGILKMIEQDRYCLDIYHQITATQCVLKKANKEIMTAHMYHCVKEAFEHGDPEEKIQELIDLMEKSSR</sequence>
<reference evidence="7 8" key="2">
    <citation type="submission" date="2007-08" db="EMBL/GenBank/DDBJ databases">
        <authorList>
            <person name="Fulton L."/>
            <person name="Clifton S."/>
            <person name="Fulton B."/>
            <person name="Xu J."/>
            <person name="Minx P."/>
            <person name="Pepin K.H."/>
            <person name="Johnson M."/>
            <person name="Thiruvilangam P."/>
            <person name="Bhonagiri V."/>
            <person name="Nash W.E."/>
            <person name="Wang C."/>
            <person name="Mardis E.R."/>
            <person name="Wilson R.K."/>
        </authorList>
    </citation>
    <scope>NUCLEOTIDE SEQUENCE [LARGE SCALE GENOMIC DNA]</scope>
    <source>
        <strain evidence="7 8">DSM 753</strain>
    </source>
</reference>
<dbReference type="CDD" id="cd10159">
    <property type="entry name" value="CsoR-like_DUF156_2"/>
    <property type="match status" value="1"/>
</dbReference>
<organism evidence="7 8">
    <name type="scientific">[Clostridium] leptum DSM 753</name>
    <dbReference type="NCBI Taxonomy" id="428125"/>
    <lineage>
        <taxon>Bacteria</taxon>
        <taxon>Bacillati</taxon>
        <taxon>Bacillota</taxon>
        <taxon>Clostridia</taxon>
        <taxon>Eubacteriales</taxon>
        <taxon>Oscillospiraceae</taxon>
        <taxon>Oscillospiraceae incertae sedis</taxon>
    </lineage>
</organism>
<evidence type="ECO:0000313" key="7">
    <source>
        <dbReference type="EMBL" id="EDO61639.1"/>
    </source>
</evidence>
<dbReference type="PANTHER" id="PTHR33677:SF4">
    <property type="entry name" value="COPPER-SENSING TRANSCRIPTIONAL REPRESSOR CSOR"/>
    <property type="match status" value="1"/>
</dbReference>
<dbReference type="HOGENOM" id="CLU_130332_2_2_9"/>
<dbReference type="GO" id="GO:0045892">
    <property type="term" value="P:negative regulation of DNA-templated transcription"/>
    <property type="evidence" value="ECO:0007669"/>
    <property type="project" value="UniProtKB-ARBA"/>
</dbReference>
<dbReference type="GO" id="GO:0005737">
    <property type="term" value="C:cytoplasm"/>
    <property type="evidence" value="ECO:0007669"/>
    <property type="project" value="UniProtKB-SubCell"/>
</dbReference>
<dbReference type="PANTHER" id="PTHR33677">
    <property type="entry name" value="TRANSCRIPTIONAL REPRESSOR FRMR-RELATED"/>
    <property type="match status" value="1"/>
</dbReference>
<evidence type="ECO:0000256" key="2">
    <source>
        <dbReference type="ARBA" id="ARBA00011738"/>
    </source>
</evidence>